<dbReference type="SMART" id="SM00241">
    <property type="entry name" value="ZP"/>
    <property type="match status" value="1"/>
</dbReference>
<dbReference type="Gene3D" id="2.60.40.4100">
    <property type="entry name" value="Zona pellucida, ZP-C domain"/>
    <property type="match status" value="1"/>
</dbReference>
<proteinExistence type="predicted"/>
<evidence type="ECO:0000259" key="3">
    <source>
        <dbReference type="PROSITE" id="PS51034"/>
    </source>
</evidence>
<keyword evidence="2" id="KW-0812">Transmembrane</keyword>
<dbReference type="GeneID" id="109064517"/>
<dbReference type="RefSeq" id="XP_018937100.1">
    <property type="nucleotide sequence ID" value="XM_019081555.2"/>
</dbReference>
<sequence>MNQSSITSETGDRCINYPFQLCYQHCLIKIATNTIYLMQFRDMKRYFPVIITLLVLFSTYVYAVRSASKHASNSTSVLDEKFGLDFDGSAVESLDSPYLQLPVFLHSRIPILDKKQFSPMRGTGREQLPEETKQVLVPRTAVTLTLPEASRRRGRSQGVNVVCQMKKMIVKVHKHILGIDGHHSELKLGTCDISKTTKHYHVFIYDMDKCGMTDLGPIRRAMPFSLPVECHFNRYHYSYKIGYMPQVRYQNYFKPLRTVDSVVLTPRDELWRRLSPTEEYTIGHPMYFQADGPPLAEDERLFVDSCYVTIRSSHLSMPRFTVIENHGCMTDSKSSRWSKFIQSGQRNVVRFSLDAFLFHGMLGKHLYMHCEISVGSFKPTSSAKSCTYNQSTTRWEELYRSDDACLCCDSTCLSSDLSVSSKVITSEPWIMESDLEMAEKEQTSPFMTEEVGTGFVDVITTQTAEIGPRHFVPDLSVVEEADKFVEPRRIFEEVFGLD</sequence>
<dbReference type="Pfam" id="PF00100">
    <property type="entry name" value="Zona_pellucida"/>
    <property type="match status" value="1"/>
</dbReference>
<keyword evidence="1" id="KW-1015">Disulfide bond</keyword>
<keyword evidence="2" id="KW-1133">Transmembrane helix</keyword>
<dbReference type="InterPro" id="IPR042235">
    <property type="entry name" value="ZP-C_dom"/>
</dbReference>
<dbReference type="FunFam" id="2.60.40.4100:FF:000002">
    <property type="entry name" value="Zona pellucida sperm-binding protein 3"/>
    <property type="match status" value="1"/>
</dbReference>
<feature type="transmembrane region" description="Helical" evidence="2">
    <location>
        <begin position="46"/>
        <end position="64"/>
    </location>
</feature>
<dbReference type="GO" id="GO:2000344">
    <property type="term" value="P:positive regulation of acrosome reaction"/>
    <property type="evidence" value="ECO:0007669"/>
    <property type="project" value="TreeGrafter"/>
</dbReference>
<dbReference type="GO" id="GO:0035803">
    <property type="term" value="P:egg coat formation"/>
    <property type="evidence" value="ECO:0007669"/>
    <property type="project" value="TreeGrafter"/>
</dbReference>
<name>A0A9Q9ZE46_CYPCA</name>
<accession>A0A9Q9ZE46</accession>
<dbReference type="GO" id="GO:0007339">
    <property type="term" value="P:binding of sperm to zona pellucida"/>
    <property type="evidence" value="ECO:0007669"/>
    <property type="project" value="TreeGrafter"/>
</dbReference>
<reference evidence="4" key="1">
    <citation type="submission" date="2025-08" db="UniProtKB">
        <authorList>
            <consortium name="RefSeq"/>
        </authorList>
    </citation>
    <scope>IDENTIFICATION</scope>
    <source>
        <tissue evidence="4">Muscle</tissue>
    </source>
</reference>
<dbReference type="PROSITE" id="PS51034">
    <property type="entry name" value="ZP_2"/>
    <property type="match status" value="1"/>
</dbReference>
<dbReference type="Proteomes" id="UP001155660">
    <property type="component" value="Chromosome B16"/>
</dbReference>
<organism evidence="4">
    <name type="scientific">Cyprinus carpio</name>
    <name type="common">Common carp</name>
    <dbReference type="NCBI Taxonomy" id="7962"/>
    <lineage>
        <taxon>Eukaryota</taxon>
        <taxon>Metazoa</taxon>
        <taxon>Chordata</taxon>
        <taxon>Craniata</taxon>
        <taxon>Vertebrata</taxon>
        <taxon>Euteleostomi</taxon>
        <taxon>Actinopterygii</taxon>
        <taxon>Neopterygii</taxon>
        <taxon>Teleostei</taxon>
        <taxon>Ostariophysi</taxon>
        <taxon>Cypriniformes</taxon>
        <taxon>Cyprinidae</taxon>
        <taxon>Cyprininae</taxon>
        <taxon>Cyprinus</taxon>
    </lineage>
</organism>
<dbReference type="AlphaFoldDB" id="A0A9Q9ZE46"/>
<dbReference type="InterPro" id="IPR001507">
    <property type="entry name" value="ZP_dom"/>
</dbReference>
<feature type="domain" description="ZP" evidence="3">
    <location>
        <begin position="162"/>
        <end position="393"/>
    </location>
</feature>
<dbReference type="PANTHER" id="PTHR11576">
    <property type="entry name" value="ZONA PELLUCIDA SPERM-BINDING PROTEIN 3"/>
    <property type="match status" value="1"/>
</dbReference>
<dbReference type="PANTHER" id="PTHR11576:SF26">
    <property type="entry name" value="ZONA PELLUCIDA GLYCOPROTEIN 3D TANDEM DUPLICATE 2"/>
    <property type="match status" value="1"/>
</dbReference>
<dbReference type="OrthoDB" id="8902383at2759"/>
<gene>
    <name evidence="4" type="primary">zp3d.2</name>
</gene>
<dbReference type="GO" id="GO:0032190">
    <property type="term" value="F:acrosin binding"/>
    <property type="evidence" value="ECO:0007669"/>
    <property type="project" value="TreeGrafter"/>
</dbReference>
<protein>
    <submittedName>
        <fullName evidence="4">Zona pellucida sperm-binding protein 3d.2 isoform X2</fullName>
    </submittedName>
</protein>
<evidence type="ECO:0000313" key="4">
    <source>
        <dbReference type="RefSeq" id="XP_018937100.1"/>
    </source>
</evidence>
<keyword evidence="2" id="KW-0472">Membrane</keyword>
<dbReference type="InterPro" id="IPR055355">
    <property type="entry name" value="ZP-C"/>
</dbReference>
<evidence type="ECO:0000256" key="2">
    <source>
        <dbReference type="SAM" id="Phobius"/>
    </source>
</evidence>
<dbReference type="GO" id="GO:0031012">
    <property type="term" value="C:extracellular matrix"/>
    <property type="evidence" value="ECO:0007669"/>
    <property type="project" value="TreeGrafter"/>
</dbReference>
<dbReference type="CTD" id="555835"/>
<evidence type="ECO:0000256" key="1">
    <source>
        <dbReference type="ARBA" id="ARBA00023157"/>
    </source>
</evidence>